<dbReference type="OrthoDB" id="415359at2759"/>
<evidence type="ECO:0000313" key="4">
    <source>
        <dbReference type="Proteomes" id="UP000494106"/>
    </source>
</evidence>
<dbReference type="PANTHER" id="PTHR16525">
    <property type="entry name" value="PROTEIN C12ORF4"/>
    <property type="match status" value="1"/>
</dbReference>
<dbReference type="EMBL" id="CADEBC010000123">
    <property type="protein sequence ID" value="CAB3222900.1"/>
    <property type="molecule type" value="Genomic_DNA"/>
</dbReference>
<comment type="caution">
    <text evidence="3">The sequence shown here is derived from an EMBL/GenBank/DDBJ whole genome shotgun (WGS) entry which is preliminary data.</text>
</comment>
<evidence type="ECO:0000256" key="1">
    <source>
        <dbReference type="SAM" id="Coils"/>
    </source>
</evidence>
<keyword evidence="4" id="KW-1185">Reference proteome</keyword>
<dbReference type="InterPro" id="IPR019311">
    <property type="entry name" value="Fy-3"/>
</dbReference>
<protein>
    <submittedName>
        <fullName evidence="3">Uncharacterized protein</fullName>
    </submittedName>
</protein>
<sequence length="558" mass="62619">MTEVIQRAENVVKTFLYEFPTCTTEELTFKLEVPVDIPLAGSTRELVQRVITMFHVPVYLEDDLNEKLSKFVAQETKTFHNSRDGKLIDQLKNSEINVEGVIKNWEKLFKENVMEFAEQKGTSDEEVFAAAYHKLVHSPALETILQVENSYAKTILNTLENREDDIKKLTEKQTEEMEEKIKQLNISTTEEEINGLAAAHFEQQALVAGRWGSQLDALRQTQRAQHRAWLMNTLEEYQSTSALNTPSNSPLATFSPELGPLPVVPGAAGAHRLEESFTIHLGSQLKQTHNIRIVAMDLLDLCIVNPQEGSRRLQTSLSLYSSELSGVVLLTESPPRRPAPPTTTLVSAATSSTEHHFADVELQLKEISEKVREPADKRNNQRQREQSENMSNCSNSSNGNNSNSGPRMRPRRDLQTGDIFITKHSNLDEVHVVFHLIVDDSELRSGDITSRHPAILGLRNILKAACSNDITSLSIPLLLRHEMSEEMTVAWCARRAELVLKCAKGFMLEAAGWGGADLRTLHFVLPPATRPPLFATLAHLLPSIFRISNPVKCSRPRD</sequence>
<accession>A0A8S0YU30</accession>
<evidence type="ECO:0000256" key="2">
    <source>
        <dbReference type="SAM" id="MobiDB-lite"/>
    </source>
</evidence>
<feature type="coiled-coil region" evidence="1">
    <location>
        <begin position="152"/>
        <end position="187"/>
    </location>
</feature>
<feature type="compositionally biased region" description="Basic and acidic residues" evidence="2">
    <location>
        <begin position="368"/>
        <end position="387"/>
    </location>
</feature>
<feature type="region of interest" description="Disordered" evidence="2">
    <location>
        <begin position="368"/>
        <end position="412"/>
    </location>
</feature>
<dbReference type="Pfam" id="PF10154">
    <property type="entry name" value="Fy-3"/>
    <property type="match status" value="1"/>
</dbReference>
<feature type="compositionally biased region" description="Low complexity" evidence="2">
    <location>
        <begin position="342"/>
        <end position="352"/>
    </location>
</feature>
<proteinExistence type="predicted"/>
<dbReference type="Proteomes" id="UP000494106">
    <property type="component" value="Unassembled WGS sequence"/>
</dbReference>
<name>A0A8S0YU30_ARCPL</name>
<dbReference type="AlphaFoldDB" id="A0A8S0YU30"/>
<evidence type="ECO:0000313" key="3">
    <source>
        <dbReference type="EMBL" id="CAB3222900.1"/>
    </source>
</evidence>
<feature type="region of interest" description="Disordered" evidence="2">
    <location>
        <begin position="331"/>
        <end position="352"/>
    </location>
</feature>
<feature type="compositionally biased region" description="Low complexity" evidence="2">
    <location>
        <begin position="388"/>
        <end position="404"/>
    </location>
</feature>
<organism evidence="3 4">
    <name type="scientific">Arctia plantaginis</name>
    <name type="common">Wood tiger moth</name>
    <name type="synonym">Phalaena plantaginis</name>
    <dbReference type="NCBI Taxonomy" id="874455"/>
    <lineage>
        <taxon>Eukaryota</taxon>
        <taxon>Metazoa</taxon>
        <taxon>Ecdysozoa</taxon>
        <taxon>Arthropoda</taxon>
        <taxon>Hexapoda</taxon>
        <taxon>Insecta</taxon>
        <taxon>Pterygota</taxon>
        <taxon>Neoptera</taxon>
        <taxon>Endopterygota</taxon>
        <taxon>Lepidoptera</taxon>
        <taxon>Glossata</taxon>
        <taxon>Ditrysia</taxon>
        <taxon>Noctuoidea</taxon>
        <taxon>Erebidae</taxon>
        <taxon>Arctiinae</taxon>
        <taxon>Arctia</taxon>
    </lineage>
</organism>
<keyword evidence="1" id="KW-0175">Coiled coil</keyword>
<dbReference type="PANTHER" id="PTHR16525:SF0">
    <property type="entry name" value="PROTEIN C12ORF4"/>
    <property type="match status" value="1"/>
</dbReference>
<dbReference type="GO" id="GO:0005737">
    <property type="term" value="C:cytoplasm"/>
    <property type="evidence" value="ECO:0007669"/>
    <property type="project" value="TreeGrafter"/>
</dbReference>
<gene>
    <name evidence="3" type="ORF">APLA_LOCUS1333</name>
</gene>
<reference evidence="3 4" key="1">
    <citation type="submission" date="2020-04" db="EMBL/GenBank/DDBJ databases">
        <authorList>
            <person name="Wallbank WR R."/>
            <person name="Pardo Diaz C."/>
            <person name="Kozak K."/>
            <person name="Martin S."/>
            <person name="Jiggins C."/>
            <person name="Moest M."/>
            <person name="Warren A I."/>
            <person name="Byers J.R.P. K."/>
            <person name="Montejo-Kovacevich G."/>
            <person name="Yen C E."/>
        </authorList>
    </citation>
    <scope>NUCLEOTIDE SEQUENCE [LARGE SCALE GENOMIC DNA]</scope>
</reference>